<proteinExistence type="inferred from homology"/>
<dbReference type="InterPro" id="IPR002930">
    <property type="entry name" value="GCV_H"/>
</dbReference>
<evidence type="ECO:0000256" key="1">
    <source>
        <dbReference type="ARBA" id="ARBA00009249"/>
    </source>
</evidence>
<dbReference type="CDD" id="cd06848">
    <property type="entry name" value="GCS_H"/>
    <property type="match status" value="1"/>
</dbReference>
<dbReference type="NCBIfam" id="TIGR00527">
    <property type="entry name" value="gcvH"/>
    <property type="match status" value="1"/>
</dbReference>
<comment type="subunit">
    <text evidence="3">The glycine cleavage system is composed of four proteins: P, T, L and H.</text>
</comment>
<organism evidence="6 7">
    <name type="scientific">Pseudomonas oryzihabitans</name>
    <dbReference type="NCBI Taxonomy" id="47885"/>
    <lineage>
        <taxon>Bacteria</taxon>
        <taxon>Pseudomonadati</taxon>
        <taxon>Pseudomonadota</taxon>
        <taxon>Gammaproteobacteria</taxon>
        <taxon>Pseudomonadales</taxon>
        <taxon>Pseudomonadaceae</taxon>
        <taxon>Pseudomonas</taxon>
    </lineage>
</organism>
<name>A0A0U4WUM9_9PSED</name>
<dbReference type="HAMAP" id="MF_00272">
    <property type="entry name" value="GcvH"/>
    <property type="match status" value="1"/>
</dbReference>
<dbReference type="PANTHER" id="PTHR11715:SF3">
    <property type="entry name" value="GLYCINE CLEAVAGE SYSTEM H PROTEIN-RELATED"/>
    <property type="match status" value="1"/>
</dbReference>
<evidence type="ECO:0000259" key="5">
    <source>
        <dbReference type="PROSITE" id="PS50968"/>
    </source>
</evidence>
<dbReference type="Proteomes" id="UP000064137">
    <property type="component" value="Chromosome"/>
</dbReference>
<evidence type="ECO:0000313" key="6">
    <source>
        <dbReference type="EMBL" id="ALZ82836.1"/>
    </source>
</evidence>
<evidence type="ECO:0000256" key="3">
    <source>
        <dbReference type="HAMAP-Rule" id="MF_00272"/>
    </source>
</evidence>
<dbReference type="GO" id="GO:0009249">
    <property type="term" value="P:protein lipoylation"/>
    <property type="evidence" value="ECO:0007669"/>
    <property type="project" value="TreeGrafter"/>
</dbReference>
<accession>A0A0U4WUM9</accession>
<dbReference type="InterPro" id="IPR033753">
    <property type="entry name" value="GCV_H/Fam206"/>
</dbReference>
<comment type="function">
    <text evidence="3">The glycine cleavage system catalyzes the degradation of glycine. The H protein shuttles the methylamine group of glycine from the P protein to the T protein.</text>
</comment>
<dbReference type="OrthoDB" id="9796712at2"/>
<evidence type="ECO:0000313" key="7">
    <source>
        <dbReference type="Proteomes" id="UP000064137"/>
    </source>
</evidence>
<dbReference type="InterPro" id="IPR011053">
    <property type="entry name" value="Single_hybrid_motif"/>
</dbReference>
<reference evidence="6 7" key="1">
    <citation type="submission" date="2016-01" db="EMBL/GenBank/DDBJ databases">
        <title>Annotation of Pseudomonas oryzihabitans USDA-ARS-USMARC-56511.</title>
        <authorList>
            <person name="Harhay G.P."/>
            <person name="Harhay D.M."/>
            <person name="Smith T.P.L."/>
            <person name="Bono J.L."/>
            <person name="Heaton M.P."/>
            <person name="Clawson M.L."/>
            <person name="Chitko-Mckown C.G."/>
            <person name="Capik S.F."/>
            <person name="DeDonder K.D."/>
            <person name="Apley M.D."/>
            <person name="Lubbers B.V."/>
            <person name="White B.J."/>
            <person name="Larson R.L."/>
        </authorList>
    </citation>
    <scope>NUCLEOTIDE SEQUENCE [LARGE SCALE GENOMIC DNA]</scope>
    <source>
        <strain evidence="6 7">USDA-ARS-USMARC-56511</strain>
    </source>
</reference>
<evidence type="ECO:0000256" key="4">
    <source>
        <dbReference type="PIRSR" id="PIRSR617453-50"/>
    </source>
</evidence>
<comment type="cofactor">
    <cofactor evidence="3">
        <name>(R)-lipoate</name>
        <dbReference type="ChEBI" id="CHEBI:83088"/>
    </cofactor>
    <text evidence="3">Binds 1 lipoyl cofactor covalently.</text>
</comment>
<dbReference type="NCBIfam" id="NF002270">
    <property type="entry name" value="PRK01202.1"/>
    <property type="match status" value="1"/>
</dbReference>
<sequence length="122" mass="13351">MSLRYTDEHEWLRQEADGSITVGITDYAQDSLGDLVFVQLPELRSYAQGDEVAVLESVKAASNITMPLEGEVLAVNEALNDAPETINSDPLNAGWFFRFQPTDAAAFAALLDEAAYQQLIKG</sequence>
<feature type="modified residue" description="N6-lipoyllysine" evidence="3 4">
    <location>
        <position position="59"/>
    </location>
</feature>
<dbReference type="Gene3D" id="2.40.50.100">
    <property type="match status" value="1"/>
</dbReference>
<dbReference type="AlphaFoldDB" id="A0A0U4WUM9"/>
<feature type="domain" description="Lipoyl-binding" evidence="5">
    <location>
        <begin position="19"/>
        <end position="100"/>
    </location>
</feature>
<protein>
    <recommendedName>
        <fullName evidence="3">Glycine cleavage system H protein</fullName>
    </recommendedName>
</protein>
<dbReference type="EMBL" id="CP013987">
    <property type="protein sequence ID" value="ALZ82836.1"/>
    <property type="molecule type" value="Genomic_DNA"/>
</dbReference>
<dbReference type="Pfam" id="PF01597">
    <property type="entry name" value="GCV_H"/>
    <property type="match status" value="1"/>
</dbReference>
<dbReference type="PANTHER" id="PTHR11715">
    <property type="entry name" value="GLYCINE CLEAVAGE SYSTEM H PROTEIN"/>
    <property type="match status" value="1"/>
</dbReference>
<dbReference type="SUPFAM" id="SSF51230">
    <property type="entry name" value="Single hybrid motif"/>
    <property type="match status" value="1"/>
</dbReference>
<dbReference type="GO" id="GO:0019464">
    <property type="term" value="P:glycine decarboxylation via glycine cleavage system"/>
    <property type="evidence" value="ECO:0007669"/>
    <property type="project" value="UniProtKB-UniRule"/>
</dbReference>
<keyword evidence="2 3" id="KW-0450">Lipoyl</keyword>
<dbReference type="PROSITE" id="PS50968">
    <property type="entry name" value="BIOTINYL_LIPOYL"/>
    <property type="match status" value="1"/>
</dbReference>
<dbReference type="GO" id="GO:0005960">
    <property type="term" value="C:glycine cleavage complex"/>
    <property type="evidence" value="ECO:0007669"/>
    <property type="project" value="InterPro"/>
</dbReference>
<dbReference type="GO" id="GO:0005829">
    <property type="term" value="C:cytosol"/>
    <property type="evidence" value="ECO:0007669"/>
    <property type="project" value="TreeGrafter"/>
</dbReference>
<dbReference type="InterPro" id="IPR000089">
    <property type="entry name" value="Biotin_lipoyl"/>
</dbReference>
<gene>
    <name evidence="3" type="primary">gcvH</name>
    <name evidence="6" type="ORF">APT59_00935</name>
</gene>
<dbReference type="InterPro" id="IPR017453">
    <property type="entry name" value="GCV_H_sub"/>
</dbReference>
<evidence type="ECO:0000256" key="2">
    <source>
        <dbReference type="ARBA" id="ARBA00022823"/>
    </source>
</evidence>
<comment type="similarity">
    <text evidence="1 3">Belongs to the GcvH family.</text>
</comment>
<dbReference type="KEGG" id="por:APT59_00935"/>
<dbReference type="RefSeq" id="WP_059313142.1">
    <property type="nucleotide sequence ID" value="NZ_CP013987.1"/>
</dbReference>